<evidence type="ECO:0000256" key="5">
    <source>
        <dbReference type="ARBA" id="ARBA00023136"/>
    </source>
</evidence>
<evidence type="ECO:0000313" key="7">
    <source>
        <dbReference type="EMBL" id="QYM77788.1"/>
    </source>
</evidence>
<feature type="transmembrane region" description="Helical" evidence="6">
    <location>
        <begin position="29"/>
        <end position="50"/>
    </location>
</feature>
<dbReference type="RefSeq" id="WP_220160892.1">
    <property type="nucleotide sequence ID" value="NZ_CP080507.1"/>
</dbReference>
<dbReference type="GO" id="GO:0005886">
    <property type="term" value="C:plasma membrane"/>
    <property type="evidence" value="ECO:0007669"/>
    <property type="project" value="UniProtKB-SubCell"/>
</dbReference>
<dbReference type="PANTHER" id="PTHR30213:SF1">
    <property type="entry name" value="INNER MEMBRANE PROTEIN YHJD"/>
    <property type="match status" value="1"/>
</dbReference>
<reference evidence="7" key="1">
    <citation type="submission" date="2021-08" db="EMBL/GenBank/DDBJ databases">
        <title>Genome of a novel bacterium of the phylum Verrucomicrobia, Oleiharenicola sp. KSB-15.</title>
        <authorList>
            <person name="Chung J.-H."/>
            <person name="Ahn J.-H."/>
            <person name="Yoon Y."/>
            <person name="Kim D.-Y."/>
            <person name="An S.-H."/>
            <person name="Park I."/>
            <person name="Yeon J."/>
        </authorList>
    </citation>
    <scope>NUCLEOTIDE SEQUENCE</scope>
    <source>
        <strain evidence="7">KSB-15</strain>
    </source>
</reference>
<evidence type="ECO:0000256" key="6">
    <source>
        <dbReference type="SAM" id="Phobius"/>
    </source>
</evidence>
<name>A0A8F9TT28_9BACT</name>
<evidence type="ECO:0000256" key="4">
    <source>
        <dbReference type="ARBA" id="ARBA00022989"/>
    </source>
</evidence>
<keyword evidence="2" id="KW-1003">Cell membrane</keyword>
<organism evidence="7 8">
    <name type="scientific">Horticoccus luteus</name>
    <dbReference type="NCBI Taxonomy" id="2862869"/>
    <lineage>
        <taxon>Bacteria</taxon>
        <taxon>Pseudomonadati</taxon>
        <taxon>Verrucomicrobiota</taxon>
        <taxon>Opitutia</taxon>
        <taxon>Opitutales</taxon>
        <taxon>Opitutaceae</taxon>
        <taxon>Horticoccus</taxon>
    </lineage>
</organism>
<protein>
    <submittedName>
        <fullName evidence="7">YihY/virulence factor BrkB family protein</fullName>
    </submittedName>
</protein>
<feature type="transmembrane region" description="Helical" evidence="6">
    <location>
        <begin position="90"/>
        <end position="109"/>
    </location>
</feature>
<accession>A0A8F9TT28</accession>
<comment type="subcellular location">
    <subcellularLocation>
        <location evidence="1">Cell membrane</location>
        <topology evidence="1">Multi-pass membrane protein</topology>
    </subcellularLocation>
</comment>
<proteinExistence type="predicted"/>
<dbReference type="PIRSF" id="PIRSF035875">
    <property type="entry name" value="RNase_BN"/>
    <property type="match status" value="1"/>
</dbReference>
<dbReference type="EMBL" id="CP080507">
    <property type="protein sequence ID" value="QYM77788.1"/>
    <property type="molecule type" value="Genomic_DNA"/>
</dbReference>
<evidence type="ECO:0000256" key="3">
    <source>
        <dbReference type="ARBA" id="ARBA00022692"/>
    </source>
</evidence>
<evidence type="ECO:0000256" key="2">
    <source>
        <dbReference type="ARBA" id="ARBA00022475"/>
    </source>
</evidence>
<keyword evidence="4 6" id="KW-1133">Transmembrane helix</keyword>
<gene>
    <name evidence="7" type="ORF">K0B96_10690</name>
</gene>
<keyword evidence="3 6" id="KW-0812">Transmembrane</keyword>
<keyword evidence="5 6" id="KW-0472">Membrane</keyword>
<keyword evidence="8" id="KW-1185">Reference proteome</keyword>
<evidence type="ECO:0000313" key="8">
    <source>
        <dbReference type="Proteomes" id="UP000825051"/>
    </source>
</evidence>
<dbReference type="KEGG" id="ole:K0B96_10690"/>
<dbReference type="NCBIfam" id="TIGR00765">
    <property type="entry name" value="yihY_not_rbn"/>
    <property type="match status" value="1"/>
</dbReference>
<sequence length="296" mass="32055">MLRWFRILLTAAKEWNADHVFRHSAAVSFYTLFSLAPITVIAAALAGAVLGKERAGDALQQQLTELIGADSAKMIQQTGEKAAEATHGTWITTTIGVAVLLFGATTVFSQLQDSLNAIWKVQQKPSRSGWLVLLTQRILSFAMVLTMGFLLLVSLILTTALESLTAHFGAGWNGAVLKIADLSVSLAVMTVLFALILKVMPDVEVRWREVWRSGLVTAVLFTIGRFAISLYLAHSTIASVYGAAGSLVALLIWIYYTAAIFFYGAEFLKADRAAHRLPVTPKKTAVLERSQAGTGA</sequence>
<dbReference type="PANTHER" id="PTHR30213">
    <property type="entry name" value="INNER MEMBRANE PROTEIN YHJD"/>
    <property type="match status" value="1"/>
</dbReference>
<feature type="transmembrane region" description="Helical" evidence="6">
    <location>
        <begin position="176"/>
        <end position="197"/>
    </location>
</feature>
<feature type="transmembrane region" description="Helical" evidence="6">
    <location>
        <begin position="130"/>
        <end position="156"/>
    </location>
</feature>
<feature type="transmembrane region" description="Helical" evidence="6">
    <location>
        <begin position="209"/>
        <end position="232"/>
    </location>
</feature>
<dbReference type="Pfam" id="PF03631">
    <property type="entry name" value="Virul_fac_BrkB"/>
    <property type="match status" value="1"/>
</dbReference>
<dbReference type="AlphaFoldDB" id="A0A8F9TT28"/>
<dbReference type="Proteomes" id="UP000825051">
    <property type="component" value="Chromosome"/>
</dbReference>
<evidence type="ECO:0000256" key="1">
    <source>
        <dbReference type="ARBA" id="ARBA00004651"/>
    </source>
</evidence>
<feature type="transmembrane region" description="Helical" evidence="6">
    <location>
        <begin position="238"/>
        <end position="263"/>
    </location>
</feature>
<dbReference type="InterPro" id="IPR017039">
    <property type="entry name" value="Virul_fac_BrkB"/>
</dbReference>